<dbReference type="InterPro" id="IPR008271">
    <property type="entry name" value="Ser/Thr_kinase_AS"/>
</dbReference>
<dbReference type="SMART" id="SM00100">
    <property type="entry name" value="cNMP"/>
    <property type="match status" value="1"/>
</dbReference>
<dbReference type="PANTHER" id="PTHR24348">
    <property type="entry name" value="SERINE/THREONINE-PROTEIN KINASE UNC-51-RELATED"/>
    <property type="match status" value="1"/>
</dbReference>
<feature type="domain" description="Protein kinase" evidence="5">
    <location>
        <begin position="17"/>
        <end position="275"/>
    </location>
</feature>
<accession>A0A1J5TKK8</accession>
<dbReference type="Gene3D" id="2.60.120.10">
    <property type="entry name" value="Jelly Rolls"/>
    <property type="match status" value="1"/>
</dbReference>
<reference evidence="7" key="1">
    <citation type="submission" date="2016-10" db="EMBL/GenBank/DDBJ databases">
        <title>Sequence of Gallionella enrichment culture.</title>
        <authorList>
            <person name="Poehlein A."/>
            <person name="Muehling M."/>
            <person name="Daniel R."/>
        </authorList>
    </citation>
    <scope>NUCLEOTIDE SEQUENCE</scope>
</reference>
<dbReference type="Gene3D" id="3.30.200.20">
    <property type="entry name" value="Phosphorylase Kinase, domain 1"/>
    <property type="match status" value="1"/>
</dbReference>
<dbReference type="InterPro" id="IPR017441">
    <property type="entry name" value="Protein_kinase_ATP_BS"/>
</dbReference>
<evidence type="ECO:0000256" key="3">
    <source>
        <dbReference type="ARBA" id="ARBA00022840"/>
    </source>
</evidence>
<dbReference type="PROSITE" id="PS00108">
    <property type="entry name" value="PROTEIN_KINASE_ST"/>
    <property type="match status" value="1"/>
</dbReference>
<sequence>MSANSNSMSHESHLGRFRLIRKLGDGGTSVVYLGHDPLYDREVVVKVFKQSFLNDPKNGKQNRRQLEIEAALVGKLAHPNIVTTYEAVISDSKSYIVMEYVPGGTLEKHIHPDNLLPLDRVVEYMFKCCRALNYAQFNGVIHRDIKPGNLLLSNPDEIKIADLGAAVRVDLEETQNSVGSPNYMSPEQVRGDEITHSTDIYSLGVVMYRLLTGRSPYSPKNLAHLYQQILHVKPPPPTRLRADLPPQLERIVMIALQKNPADRFATWRDFGNELAALGHFEKSDLEINENEKFTALRKLKMFQDFSDIELWELLRVGEWQKQPAKTMLLREGELGDAFYVLTEGGVSVSRNNRLLNTLSSGSIFGEMSYTSRKQMPRSASITATTEVTVMKITPSQLDQLSDRCQLHFNQVFLATLADRLRMSDERVAKMAC</sequence>
<dbReference type="InterPro" id="IPR000719">
    <property type="entry name" value="Prot_kinase_dom"/>
</dbReference>
<dbReference type="SUPFAM" id="SSF51206">
    <property type="entry name" value="cAMP-binding domain-like"/>
    <property type="match status" value="1"/>
</dbReference>
<evidence type="ECO:0000256" key="4">
    <source>
        <dbReference type="ARBA" id="ARBA00022992"/>
    </source>
</evidence>
<dbReference type="PROSITE" id="PS50011">
    <property type="entry name" value="PROTEIN_KINASE_DOM"/>
    <property type="match status" value="1"/>
</dbReference>
<organism evidence="7">
    <name type="scientific">mine drainage metagenome</name>
    <dbReference type="NCBI Taxonomy" id="410659"/>
    <lineage>
        <taxon>unclassified sequences</taxon>
        <taxon>metagenomes</taxon>
        <taxon>ecological metagenomes</taxon>
    </lineage>
</organism>
<keyword evidence="3" id="KW-0067">ATP-binding</keyword>
<dbReference type="PROSITE" id="PS00107">
    <property type="entry name" value="PROTEIN_KINASE_ATP"/>
    <property type="match status" value="1"/>
</dbReference>
<evidence type="ECO:0000259" key="6">
    <source>
        <dbReference type="PROSITE" id="PS50042"/>
    </source>
</evidence>
<dbReference type="InterPro" id="IPR014710">
    <property type="entry name" value="RmlC-like_jellyroll"/>
</dbReference>
<dbReference type="AlphaFoldDB" id="A0A1J5TKK8"/>
<dbReference type="EC" id="2.7.11.1" evidence="7"/>
<dbReference type="SUPFAM" id="SSF56112">
    <property type="entry name" value="Protein kinase-like (PK-like)"/>
    <property type="match status" value="1"/>
</dbReference>
<dbReference type="InterPro" id="IPR000595">
    <property type="entry name" value="cNMP-bd_dom"/>
</dbReference>
<evidence type="ECO:0000256" key="1">
    <source>
        <dbReference type="ARBA" id="ARBA00022535"/>
    </source>
</evidence>
<keyword evidence="7" id="KW-0418">Kinase</keyword>
<dbReference type="PROSITE" id="PS50042">
    <property type="entry name" value="CNMP_BINDING_3"/>
    <property type="match status" value="1"/>
</dbReference>
<dbReference type="Pfam" id="PF00027">
    <property type="entry name" value="cNMP_binding"/>
    <property type="match status" value="1"/>
</dbReference>
<dbReference type="InterPro" id="IPR045269">
    <property type="entry name" value="Atg1-like"/>
</dbReference>
<feature type="domain" description="Cyclic nucleotide-binding" evidence="6">
    <location>
        <begin position="301"/>
        <end position="400"/>
    </location>
</feature>
<keyword evidence="4" id="KW-0142">cGMP-binding</keyword>
<name>A0A1J5TKK8_9ZZZZ</name>
<gene>
    <name evidence="7" type="primary">pknB_2</name>
    <name evidence="7" type="ORF">GALL_25390</name>
</gene>
<proteinExistence type="predicted"/>
<dbReference type="EMBL" id="MLJW01000006">
    <property type="protein sequence ID" value="OIR16720.1"/>
    <property type="molecule type" value="Genomic_DNA"/>
</dbReference>
<dbReference type="CDD" id="cd00038">
    <property type="entry name" value="CAP_ED"/>
    <property type="match status" value="1"/>
</dbReference>
<dbReference type="Gene3D" id="1.10.510.10">
    <property type="entry name" value="Transferase(Phosphotransferase) domain 1"/>
    <property type="match status" value="1"/>
</dbReference>
<evidence type="ECO:0000313" key="7">
    <source>
        <dbReference type="EMBL" id="OIR16720.1"/>
    </source>
</evidence>
<keyword evidence="7" id="KW-0808">Transferase</keyword>
<dbReference type="InterPro" id="IPR011009">
    <property type="entry name" value="Kinase-like_dom_sf"/>
</dbReference>
<dbReference type="GO" id="GO:0005737">
    <property type="term" value="C:cytoplasm"/>
    <property type="evidence" value="ECO:0007669"/>
    <property type="project" value="TreeGrafter"/>
</dbReference>
<keyword evidence="2" id="KW-0547">Nucleotide-binding</keyword>
<dbReference type="Pfam" id="PF00069">
    <property type="entry name" value="Pkinase"/>
    <property type="match status" value="1"/>
</dbReference>
<protein>
    <submittedName>
        <fullName evidence="7">Serine/threonine-protein kinase PknB</fullName>
        <ecNumber evidence="7">2.7.11.1</ecNumber>
    </submittedName>
</protein>
<dbReference type="GO" id="GO:0030553">
    <property type="term" value="F:cGMP binding"/>
    <property type="evidence" value="ECO:0007669"/>
    <property type="project" value="UniProtKB-KW"/>
</dbReference>
<dbReference type="InterPro" id="IPR018490">
    <property type="entry name" value="cNMP-bd_dom_sf"/>
</dbReference>
<dbReference type="GO" id="GO:0005524">
    <property type="term" value="F:ATP binding"/>
    <property type="evidence" value="ECO:0007669"/>
    <property type="project" value="UniProtKB-KW"/>
</dbReference>
<dbReference type="SMART" id="SM00220">
    <property type="entry name" value="S_TKc"/>
    <property type="match status" value="1"/>
</dbReference>
<dbReference type="CDD" id="cd14014">
    <property type="entry name" value="STKc_PknB_like"/>
    <property type="match status" value="1"/>
</dbReference>
<evidence type="ECO:0000259" key="5">
    <source>
        <dbReference type="PROSITE" id="PS50011"/>
    </source>
</evidence>
<dbReference type="GO" id="GO:0010506">
    <property type="term" value="P:regulation of autophagy"/>
    <property type="evidence" value="ECO:0007669"/>
    <property type="project" value="InterPro"/>
</dbReference>
<evidence type="ECO:0000256" key="2">
    <source>
        <dbReference type="ARBA" id="ARBA00022741"/>
    </source>
</evidence>
<comment type="caution">
    <text evidence="7">The sequence shown here is derived from an EMBL/GenBank/DDBJ whole genome shotgun (WGS) entry which is preliminary data.</text>
</comment>
<keyword evidence="1" id="KW-0140">cGMP</keyword>
<dbReference type="GO" id="GO:0004674">
    <property type="term" value="F:protein serine/threonine kinase activity"/>
    <property type="evidence" value="ECO:0007669"/>
    <property type="project" value="UniProtKB-EC"/>
</dbReference>